<dbReference type="FunFam" id="3.30.420.40:FF:000058">
    <property type="entry name" value="Putative actin-related protein 5"/>
    <property type="match status" value="1"/>
</dbReference>
<sequence length="666" mass="74485">MVTYGGDEVSAIVMDFGSALTKAGYAGDDTPRAVFPSCMGIPPESASIYENDSNITAKHAVVGNDMMHLDAKANPHQRKRKKRFIGENQAYLWLPNAEMKSPFVDGLLQDWDLLEALWDHAMYGSLRVDTAEHPLLLAEAPFNVQKTRERFTELAFEKYNVPAFYLEKSPILSAFAYGKHTALVVESGAGNTCVTPVSEGHVLRKGVRRQPIAGDFLTRQAELYLRQANVNVIPQYLVYQKQAVESQAAPIYTPRDRPGTTASWHRQAVLRTVADFKETVCVAWEKEPYTEPYALTKGAKSYEFPNGYNRSFGIERTKIIETLFDPQYALKDENEPTVQYVGLMQLIQQSLQSIDADLRPAMLGTIVMTGGNTLIPGLMDRLQMQLPRVSSNMKVKVQGPQHPIERKFGAWIGGSILSSLGTFHQLWVSKKEYQENGLNVIENQRLSIISTIWVRKSIVFLNTQAMYGPGDTNVYIPDDFSTQFDHQKPPCFILCCGRVCLRVKPHRTKKHIQRIQQKLDETAKMSADLVWMLVKDNNSFLVRKNGVTFSREAGNLLNKNSFKYSGLANSKSIHIAAPSAKGAKDGVVVTKTKISGHASKPATSKVTTTVSRPPRRSLKAVRNLVSTYRPDLTDAALARASRVIQSQQTVKVIKARTHRRGRRVKA</sequence>
<dbReference type="InterPro" id="IPR029004">
    <property type="entry name" value="Ribosomal_eL28/Mak16"/>
</dbReference>
<reference evidence="3 4" key="1">
    <citation type="journal article" date="2019" name="Sci. Rep.">
        <title>Comparative genomics of chytrid fungi reveal insights into the obligate biotrophic and pathogenic lifestyle of Synchytrium endobioticum.</title>
        <authorList>
            <person name="van de Vossenberg B.T.L.H."/>
            <person name="Warris S."/>
            <person name="Nguyen H.D.T."/>
            <person name="van Gent-Pelzer M.P.E."/>
            <person name="Joly D.L."/>
            <person name="van de Geest H.C."/>
            <person name="Bonants P.J.M."/>
            <person name="Smith D.S."/>
            <person name="Levesque C.A."/>
            <person name="van der Lee T.A.J."/>
        </authorList>
    </citation>
    <scope>NUCLEOTIDE SEQUENCE [LARGE SCALE GENOMIC DNA]</scope>
    <source>
        <strain evidence="3 4">MB42</strain>
    </source>
</reference>
<dbReference type="Gene3D" id="3.30.420.40">
    <property type="match status" value="2"/>
</dbReference>
<comment type="caution">
    <text evidence="3">The sequence shown here is derived from an EMBL/GenBank/DDBJ whole genome shotgun (WGS) entry which is preliminary data.</text>
</comment>
<proteinExistence type="inferred from homology"/>
<dbReference type="PANTHER" id="PTHR11937">
    <property type="entry name" value="ACTIN"/>
    <property type="match status" value="1"/>
</dbReference>
<dbReference type="CDD" id="cd13395">
    <property type="entry name" value="ASKHA_NBD_Arp4_ACTL6-like"/>
    <property type="match status" value="1"/>
</dbReference>
<dbReference type="EMBL" id="QEAN01000002">
    <property type="protein sequence ID" value="TPX54907.1"/>
    <property type="molecule type" value="Genomic_DNA"/>
</dbReference>
<evidence type="ECO:0000256" key="1">
    <source>
        <dbReference type="RuleBase" id="RU000487"/>
    </source>
</evidence>
<dbReference type="Gene3D" id="3.90.640.10">
    <property type="entry name" value="Actin, Chain A, domain 4"/>
    <property type="match status" value="1"/>
</dbReference>
<dbReference type="Pfam" id="PF00022">
    <property type="entry name" value="Actin"/>
    <property type="match status" value="1"/>
</dbReference>
<feature type="domain" description="Ribosomal eL28/Mak16" evidence="2">
    <location>
        <begin position="529"/>
        <end position="646"/>
    </location>
</feature>
<dbReference type="InterPro" id="IPR004000">
    <property type="entry name" value="Actin"/>
</dbReference>
<dbReference type="SMART" id="SM00268">
    <property type="entry name" value="ACTIN"/>
    <property type="match status" value="1"/>
</dbReference>
<comment type="similarity">
    <text evidence="1">Belongs to the actin family.</text>
</comment>
<dbReference type="Gene3D" id="3.30.390.110">
    <property type="match status" value="1"/>
</dbReference>
<dbReference type="InterPro" id="IPR043129">
    <property type="entry name" value="ATPase_NBD"/>
</dbReference>
<keyword evidence="4" id="KW-1185">Reference proteome</keyword>
<dbReference type="Gene3D" id="2.30.36.70">
    <property type="entry name" value="Actin, Chain A, domain 2"/>
    <property type="match status" value="1"/>
</dbReference>
<gene>
    <name evidence="3" type="ORF">SeMB42_g00107</name>
</gene>
<name>A0A507DUM4_9FUNG</name>
<dbReference type="Pfam" id="PF01778">
    <property type="entry name" value="Ribosomal_L28e"/>
    <property type="match status" value="1"/>
</dbReference>
<evidence type="ECO:0000313" key="4">
    <source>
        <dbReference type="Proteomes" id="UP000317494"/>
    </source>
</evidence>
<organism evidence="3 4">
    <name type="scientific">Synchytrium endobioticum</name>
    <dbReference type="NCBI Taxonomy" id="286115"/>
    <lineage>
        <taxon>Eukaryota</taxon>
        <taxon>Fungi</taxon>
        <taxon>Fungi incertae sedis</taxon>
        <taxon>Chytridiomycota</taxon>
        <taxon>Chytridiomycota incertae sedis</taxon>
        <taxon>Chytridiomycetes</taxon>
        <taxon>Synchytriales</taxon>
        <taxon>Synchytriaceae</taxon>
        <taxon>Synchytrium</taxon>
    </lineage>
</organism>
<evidence type="ECO:0000313" key="3">
    <source>
        <dbReference type="EMBL" id="TPX54907.1"/>
    </source>
</evidence>
<dbReference type="STRING" id="286115.A0A507DUM4"/>
<protein>
    <recommendedName>
        <fullName evidence="2">Ribosomal eL28/Mak16 domain-containing protein</fullName>
    </recommendedName>
</protein>
<dbReference type="AlphaFoldDB" id="A0A507DUM4"/>
<dbReference type="VEuPathDB" id="FungiDB:SeMB42_g00107"/>
<evidence type="ECO:0000259" key="2">
    <source>
        <dbReference type="Pfam" id="PF01778"/>
    </source>
</evidence>
<dbReference type="SUPFAM" id="SSF53067">
    <property type="entry name" value="Actin-like ATPase domain"/>
    <property type="match status" value="2"/>
</dbReference>
<dbReference type="Proteomes" id="UP000317494">
    <property type="component" value="Unassembled WGS sequence"/>
</dbReference>
<accession>A0A507DUM4</accession>